<dbReference type="EMBL" id="MU001986">
    <property type="protein sequence ID" value="KAF2792093.1"/>
    <property type="molecule type" value="Genomic_DNA"/>
</dbReference>
<sequence length="110" mass="12942">MPPIPFRVRERSHLTTFPPTTHAHSHTLETFVELFLVIFCVLSTAYSIYLVIYLLSWVYRTANTTLRTPNPTYIELALEDPETCYDNIETFQLPTYAEFSSRDRKRSNTY</sequence>
<keyword evidence="1" id="KW-0812">Transmembrane</keyword>
<keyword evidence="1" id="KW-1133">Transmembrane helix</keyword>
<accession>A0A6A6X7L9</accession>
<name>A0A6A6X7L9_9PLEO</name>
<protein>
    <submittedName>
        <fullName evidence="2">Uncharacterized protein</fullName>
    </submittedName>
</protein>
<keyword evidence="3" id="KW-1185">Reference proteome</keyword>
<evidence type="ECO:0000313" key="2">
    <source>
        <dbReference type="EMBL" id="KAF2792093.1"/>
    </source>
</evidence>
<evidence type="ECO:0000256" key="1">
    <source>
        <dbReference type="SAM" id="Phobius"/>
    </source>
</evidence>
<organism evidence="2 3">
    <name type="scientific">Melanomma pulvis-pyrius CBS 109.77</name>
    <dbReference type="NCBI Taxonomy" id="1314802"/>
    <lineage>
        <taxon>Eukaryota</taxon>
        <taxon>Fungi</taxon>
        <taxon>Dikarya</taxon>
        <taxon>Ascomycota</taxon>
        <taxon>Pezizomycotina</taxon>
        <taxon>Dothideomycetes</taxon>
        <taxon>Pleosporomycetidae</taxon>
        <taxon>Pleosporales</taxon>
        <taxon>Melanommataceae</taxon>
        <taxon>Melanomma</taxon>
    </lineage>
</organism>
<feature type="transmembrane region" description="Helical" evidence="1">
    <location>
        <begin position="34"/>
        <end position="59"/>
    </location>
</feature>
<gene>
    <name evidence="2" type="ORF">K505DRAFT_363225</name>
</gene>
<evidence type="ECO:0000313" key="3">
    <source>
        <dbReference type="Proteomes" id="UP000799757"/>
    </source>
</evidence>
<dbReference type="AlphaFoldDB" id="A0A6A6X7L9"/>
<dbReference type="Proteomes" id="UP000799757">
    <property type="component" value="Unassembled WGS sequence"/>
</dbReference>
<keyword evidence="1" id="KW-0472">Membrane</keyword>
<dbReference type="OrthoDB" id="17560at2759"/>
<reference evidence="2" key="1">
    <citation type="journal article" date="2020" name="Stud. Mycol.">
        <title>101 Dothideomycetes genomes: a test case for predicting lifestyles and emergence of pathogens.</title>
        <authorList>
            <person name="Haridas S."/>
            <person name="Albert R."/>
            <person name="Binder M."/>
            <person name="Bloem J."/>
            <person name="Labutti K."/>
            <person name="Salamov A."/>
            <person name="Andreopoulos B."/>
            <person name="Baker S."/>
            <person name="Barry K."/>
            <person name="Bills G."/>
            <person name="Bluhm B."/>
            <person name="Cannon C."/>
            <person name="Castanera R."/>
            <person name="Culley D."/>
            <person name="Daum C."/>
            <person name="Ezra D."/>
            <person name="Gonzalez J."/>
            <person name="Henrissat B."/>
            <person name="Kuo A."/>
            <person name="Liang C."/>
            <person name="Lipzen A."/>
            <person name="Lutzoni F."/>
            <person name="Magnuson J."/>
            <person name="Mondo S."/>
            <person name="Nolan M."/>
            <person name="Ohm R."/>
            <person name="Pangilinan J."/>
            <person name="Park H.-J."/>
            <person name="Ramirez L."/>
            <person name="Alfaro M."/>
            <person name="Sun H."/>
            <person name="Tritt A."/>
            <person name="Yoshinaga Y."/>
            <person name="Zwiers L.-H."/>
            <person name="Turgeon B."/>
            <person name="Goodwin S."/>
            <person name="Spatafora J."/>
            <person name="Crous P."/>
            <person name="Grigoriev I."/>
        </authorList>
    </citation>
    <scope>NUCLEOTIDE SEQUENCE</scope>
    <source>
        <strain evidence="2">CBS 109.77</strain>
    </source>
</reference>
<proteinExistence type="predicted"/>